<dbReference type="Gene3D" id="1.10.10.160">
    <property type="match status" value="1"/>
</dbReference>
<keyword evidence="5 12" id="KW-0067">ATP-binding</keyword>
<keyword evidence="2 12" id="KW-0547">Nucleotide-binding</keyword>
<dbReference type="CDD" id="cd17932">
    <property type="entry name" value="DEXQc_UvrD"/>
    <property type="match status" value="1"/>
</dbReference>
<comment type="catalytic activity">
    <reaction evidence="11">
        <text>ATP + H2O = ADP + phosphate + H(+)</text>
        <dbReference type="Rhea" id="RHEA:13065"/>
        <dbReference type="ChEBI" id="CHEBI:15377"/>
        <dbReference type="ChEBI" id="CHEBI:15378"/>
        <dbReference type="ChEBI" id="CHEBI:30616"/>
        <dbReference type="ChEBI" id="CHEBI:43474"/>
        <dbReference type="ChEBI" id="CHEBI:456216"/>
        <dbReference type="EC" id="5.6.2.4"/>
    </reaction>
</comment>
<dbReference type="InterPro" id="IPR027417">
    <property type="entry name" value="P-loop_NTPase"/>
</dbReference>
<comment type="similarity">
    <text evidence="1">Belongs to the helicase family. UvrD subfamily.</text>
</comment>
<name>A0ABS5Q9F2_9PROT</name>
<dbReference type="InterPro" id="IPR013986">
    <property type="entry name" value="DExx_box_DNA_helicase_dom_sf"/>
</dbReference>
<dbReference type="EMBL" id="JAHCDA010000001">
    <property type="protein sequence ID" value="MBS7809585.1"/>
    <property type="molecule type" value="Genomic_DNA"/>
</dbReference>
<reference evidence="15 16" key="1">
    <citation type="submission" date="2021-05" db="EMBL/GenBank/DDBJ databases">
        <title>Roseococcus sp. XZZS9, whole genome shotgun sequencing project.</title>
        <authorList>
            <person name="Zhao G."/>
            <person name="Shen L."/>
        </authorList>
    </citation>
    <scope>NUCLEOTIDE SEQUENCE [LARGE SCALE GENOMIC DNA]</scope>
    <source>
        <strain evidence="15 16">XZZS9</strain>
    </source>
</reference>
<keyword evidence="16" id="KW-1185">Reference proteome</keyword>
<evidence type="ECO:0000256" key="4">
    <source>
        <dbReference type="ARBA" id="ARBA00022806"/>
    </source>
</evidence>
<organism evidence="15 16">
    <name type="scientific">Roseococcus pinisoli</name>
    <dbReference type="NCBI Taxonomy" id="2835040"/>
    <lineage>
        <taxon>Bacteria</taxon>
        <taxon>Pseudomonadati</taxon>
        <taxon>Pseudomonadota</taxon>
        <taxon>Alphaproteobacteria</taxon>
        <taxon>Acetobacterales</taxon>
        <taxon>Roseomonadaceae</taxon>
        <taxon>Roseococcus</taxon>
    </lineage>
</organism>
<dbReference type="Pfam" id="PF13361">
    <property type="entry name" value="UvrD_C"/>
    <property type="match status" value="2"/>
</dbReference>
<gene>
    <name evidence="15" type="ORF">KHU32_01460</name>
</gene>
<dbReference type="SUPFAM" id="SSF52540">
    <property type="entry name" value="P-loop containing nucleoside triphosphate hydrolases"/>
    <property type="match status" value="1"/>
</dbReference>
<dbReference type="Gene3D" id="3.40.50.300">
    <property type="entry name" value="P-loop containing nucleotide triphosphate hydrolases"/>
    <property type="match status" value="2"/>
</dbReference>
<feature type="domain" description="UvrD-like helicase C-terminal" evidence="14">
    <location>
        <begin position="296"/>
        <end position="565"/>
    </location>
</feature>
<keyword evidence="3 12" id="KW-0378">Hydrolase</keyword>
<dbReference type="CDD" id="cd18807">
    <property type="entry name" value="SF1_C_UvrD"/>
    <property type="match status" value="1"/>
</dbReference>
<dbReference type="InterPro" id="IPR014016">
    <property type="entry name" value="UvrD-like_ATP-bd"/>
</dbReference>
<dbReference type="EC" id="5.6.2.4" evidence="9"/>
<dbReference type="PROSITE" id="PS51217">
    <property type="entry name" value="UVRD_HELICASE_CTER"/>
    <property type="match status" value="1"/>
</dbReference>
<dbReference type="InterPro" id="IPR000212">
    <property type="entry name" value="DNA_helicase_UvrD/REP"/>
</dbReference>
<proteinExistence type="inferred from homology"/>
<keyword evidence="4 12" id="KW-0347">Helicase</keyword>
<evidence type="ECO:0000256" key="5">
    <source>
        <dbReference type="ARBA" id="ARBA00022840"/>
    </source>
</evidence>
<comment type="catalytic activity">
    <reaction evidence="8">
        <text>Couples ATP hydrolysis with the unwinding of duplex DNA by translocating in the 3'-5' direction.</text>
        <dbReference type="EC" id="5.6.2.4"/>
    </reaction>
</comment>
<dbReference type="PROSITE" id="PS51198">
    <property type="entry name" value="UVRD_HELICASE_ATP_BIND"/>
    <property type="match status" value="1"/>
</dbReference>
<dbReference type="Proteomes" id="UP000766336">
    <property type="component" value="Unassembled WGS sequence"/>
</dbReference>
<dbReference type="Pfam" id="PF00580">
    <property type="entry name" value="UvrD-helicase"/>
    <property type="match status" value="1"/>
</dbReference>
<keyword evidence="7" id="KW-0413">Isomerase</keyword>
<sequence>MSVPSAPPPPGDYLARLNPEQRAAVETLDGPLLVLAGAGTGKTRVLTTRFAHLLVTGRAAPHQVLSVTFTNKAAREMRERVGAILNRPAEGLWLGTFHALAARMLRRHAELVGLTSSFTILDTDDQTRLLKQVMEAEGIDLKRWPPNGMMAIIQRWKDRGLTPDRIPVAETTDYANNKGEKLYAAYQARLVALNACDFGDLLLHVTEILRTNAEVLERYHNLFRYILVDEYQDTNLVQYLWLRLLAQGHKNICCVGDDDQSIYSWRGAEIENILRFERDFPGAAIVRLESNYRSTQPILNAASGLIARNEGRLGKTLRSGRQDASGERVRVVSLWDSEEEARMVGSRIEEARRGGQNLGEVAILVRAGFQTRAFEERLITLAIPYRVYGGAKFYERLEIRDAIAYFRALSQPNDDLAFERIVNTPKRGLGDTAMAALHRLAREEQLPLRFAAARLIETDAIRPRPRAALRELLEGLARWSAGLEKEGHVVTAAQVLEESGYIDMWKADRSLEAPGRLDNLKELLRAMAEFPTLGAFLEHIALVMDTDDAAEGEKVSLMTLHAAKGLEFDMVFLPGWEEGLFPSQRSLDEGGAKSLEEERRLAYVGITRAKRLCTISHAANRRIYGNWTSSIPSRFLDELPESEILREGGVQQAPRIPSSVFGAGALTSTRRPRVIEAGAWEVDQRPEHEKGFSRGMRVFHQKFGYGRITGVDDDKLDIEFEKAGAKRLFARFVEPA</sequence>
<dbReference type="PANTHER" id="PTHR11070">
    <property type="entry name" value="UVRD / RECB / PCRA DNA HELICASE FAMILY MEMBER"/>
    <property type="match status" value="1"/>
</dbReference>
<dbReference type="RefSeq" id="WP_213668274.1">
    <property type="nucleotide sequence ID" value="NZ_JAHCDA010000001.1"/>
</dbReference>
<evidence type="ECO:0000256" key="10">
    <source>
        <dbReference type="ARBA" id="ARBA00034923"/>
    </source>
</evidence>
<dbReference type="Gene3D" id="1.10.486.10">
    <property type="entry name" value="PCRA, domain 4"/>
    <property type="match status" value="1"/>
</dbReference>
<evidence type="ECO:0000313" key="15">
    <source>
        <dbReference type="EMBL" id="MBS7809585.1"/>
    </source>
</evidence>
<evidence type="ECO:0000256" key="12">
    <source>
        <dbReference type="PROSITE-ProRule" id="PRU00560"/>
    </source>
</evidence>
<dbReference type="InterPro" id="IPR014017">
    <property type="entry name" value="DNA_helicase_UvrD-like_C"/>
</dbReference>
<evidence type="ECO:0000256" key="8">
    <source>
        <dbReference type="ARBA" id="ARBA00034617"/>
    </source>
</evidence>
<protein>
    <recommendedName>
        <fullName evidence="9">DNA 3'-5' helicase</fullName>
        <ecNumber evidence="9">5.6.2.4</ecNumber>
    </recommendedName>
    <alternativeName>
        <fullName evidence="10">DNA 3'-5' helicase II</fullName>
    </alternativeName>
</protein>
<dbReference type="PANTHER" id="PTHR11070:SF2">
    <property type="entry name" value="ATP-DEPENDENT DNA HELICASE SRS2"/>
    <property type="match status" value="1"/>
</dbReference>
<evidence type="ECO:0000256" key="7">
    <source>
        <dbReference type="ARBA" id="ARBA00023235"/>
    </source>
</evidence>
<feature type="binding site" evidence="12">
    <location>
        <begin position="36"/>
        <end position="43"/>
    </location>
    <ligand>
        <name>ATP</name>
        <dbReference type="ChEBI" id="CHEBI:30616"/>
    </ligand>
</feature>
<keyword evidence="6" id="KW-0238">DNA-binding</keyword>
<evidence type="ECO:0000256" key="9">
    <source>
        <dbReference type="ARBA" id="ARBA00034808"/>
    </source>
</evidence>
<evidence type="ECO:0000256" key="6">
    <source>
        <dbReference type="ARBA" id="ARBA00023125"/>
    </source>
</evidence>
<evidence type="ECO:0000256" key="2">
    <source>
        <dbReference type="ARBA" id="ARBA00022741"/>
    </source>
</evidence>
<evidence type="ECO:0000256" key="3">
    <source>
        <dbReference type="ARBA" id="ARBA00022801"/>
    </source>
</evidence>
<evidence type="ECO:0000313" key="16">
    <source>
        <dbReference type="Proteomes" id="UP000766336"/>
    </source>
</evidence>
<accession>A0ABS5Q9F2</accession>
<evidence type="ECO:0000256" key="1">
    <source>
        <dbReference type="ARBA" id="ARBA00009922"/>
    </source>
</evidence>
<evidence type="ECO:0000259" key="14">
    <source>
        <dbReference type="PROSITE" id="PS51217"/>
    </source>
</evidence>
<feature type="domain" description="UvrD-like helicase ATP-binding" evidence="13">
    <location>
        <begin position="15"/>
        <end position="295"/>
    </location>
</feature>
<evidence type="ECO:0000259" key="13">
    <source>
        <dbReference type="PROSITE" id="PS51198"/>
    </source>
</evidence>
<comment type="caution">
    <text evidence="15">The sequence shown here is derived from an EMBL/GenBank/DDBJ whole genome shotgun (WGS) entry which is preliminary data.</text>
</comment>
<evidence type="ECO:0000256" key="11">
    <source>
        <dbReference type="ARBA" id="ARBA00048988"/>
    </source>
</evidence>